<evidence type="ECO:0000313" key="1">
    <source>
        <dbReference type="EMBL" id="KIJ93911.1"/>
    </source>
</evidence>
<proteinExistence type="predicted"/>
<protein>
    <submittedName>
        <fullName evidence="1">Uncharacterized protein</fullName>
    </submittedName>
</protein>
<keyword evidence="2" id="KW-1185">Reference proteome</keyword>
<dbReference type="AlphaFoldDB" id="A0A0C9X8G4"/>
<sequence>MCQANTVDMTPRSPSYEVCLAKYSKRGLEVFVPSHKIDSTASHLLVLEKLHENNARNKFLVSRELPGTMDVYLRLHIPYGPARKASIIEKSMYQAPPSTQGEIAISGDENGDEVGVIEIGCSLVHCMKD</sequence>
<gene>
    <name evidence="1" type="ORF">K443DRAFT_643272</name>
</gene>
<organism evidence="1 2">
    <name type="scientific">Laccaria amethystina LaAM-08-1</name>
    <dbReference type="NCBI Taxonomy" id="1095629"/>
    <lineage>
        <taxon>Eukaryota</taxon>
        <taxon>Fungi</taxon>
        <taxon>Dikarya</taxon>
        <taxon>Basidiomycota</taxon>
        <taxon>Agaricomycotina</taxon>
        <taxon>Agaricomycetes</taxon>
        <taxon>Agaricomycetidae</taxon>
        <taxon>Agaricales</taxon>
        <taxon>Agaricineae</taxon>
        <taxon>Hydnangiaceae</taxon>
        <taxon>Laccaria</taxon>
    </lineage>
</organism>
<dbReference type="HOGENOM" id="CLU_1949160_0_0_1"/>
<reference evidence="1 2" key="1">
    <citation type="submission" date="2014-04" db="EMBL/GenBank/DDBJ databases">
        <authorList>
            <consortium name="DOE Joint Genome Institute"/>
            <person name="Kuo A."/>
            <person name="Kohler A."/>
            <person name="Nagy L.G."/>
            <person name="Floudas D."/>
            <person name="Copeland A."/>
            <person name="Barry K.W."/>
            <person name="Cichocki N."/>
            <person name="Veneault-Fourrey C."/>
            <person name="LaButti K."/>
            <person name="Lindquist E.A."/>
            <person name="Lipzen A."/>
            <person name="Lundell T."/>
            <person name="Morin E."/>
            <person name="Murat C."/>
            <person name="Sun H."/>
            <person name="Tunlid A."/>
            <person name="Henrissat B."/>
            <person name="Grigoriev I.V."/>
            <person name="Hibbett D.S."/>
            <person name="Martin F."/>
            <person name="Nordberg H.P."/>
            <person name="Cantor M.N."/>
            <person name="Hua S.X."/>
        </authorList>
    </citation>
    <scope>NUCLEOTIDE SEQUENCE [LARGE SCALE GENOMIC DNA]</scope>
    <source>
        <strain evidence="1 2">LaAM-08-1</strain>
    </source>
</reference>
<name>A0A0C9X8G4_9AGAR</name>
<reference evidence="2" key="2">
    <citation type="submission" date="2015-01" db="EMBL/GenBank/DDBJ databases">
        <title>Evolutionary Origins and Diversification of the Mycorrhizal Mutualists.</title>
        <authorList>
            <consortium name="DOE Joint Genome Institute"/>
            <consortium name="Mycorrhizal Genomics Consortium"/>
            <person name="Kohler A."/>
            <person name="Kuo A."/>
            <person name="Nagy L.G."/>
            <person name="Floudas D."/>
            <person name="Copeland A."/>
            <person name="Barry K.W."/>
            <person name="Cichocki N."/>
            <person name="Veneault-Fourrey C."/>
            <person name="LaButti K."/>
            <person name="Lindquist E.A."/>
            <person name="Lipzen A."/>
            <person name="Lundell T."/>
            <person name="Morin E."/>
            <person name="Murat C."/>
            <person name="Riley R."/>
            <person name="Ohm R."/>
            <person name="Sun H."/>
            <person name="Tunlid A."/>
            <person name="Henrissat B."/>
            <person name="Grigoriev I.V."/>
            <person name="Hibbett D.S."/>
            <person name="Martin F."/>
        </authorList>
    </citation>
    <scope>NUCLEOTIDE SEQUENCE [LARGE SCALE GENOMIC DNA]</scope>
    <source>
        <strain evidence="2">LaAM-08-1</strain>
    </source>
</reference>
<dbReference type="OrthoDB" id="3025736at2759"/>
<dbReference type="EMBL" id="KN838818">
    <property type="protein sequence ID" value="KIJ93911.1"/>
    <property type="molecule type" value="Genomic_DNA"/>
</dbReference>
<dbReference type="STRING" id="1095629.A0A0C9X8G4"/>
<dbReference type="Proteomes" id="UP000054477">
    <property type="component" value="Unassembled WGS sequence"/>
</dbReference>
<evidence type="ECO:0000313" key="2">
    <source>
        <dbReference type="Proteomes" id="UP000054477"/>
    </source>
</evidence>
<accession>A0A0C9X8G4</accession>